<gene>
    <name evidence="1" type="ORF">AVEN_137011_1</name>
</gene>
<organism evidence="1 2">
    <name type="scientific">Araneus ventricosus</name>
    <name type="common">Orbweaver spider</name>
    <name type="synonym">Epeira ventricosa</name>
    <dbReference type="NCBI Taxonomy" id="182803"/>
    <lineage>
        <taxon>Eukaryota</taxon>
        <taxon>Metazoa</taxon>
        <taxon>Ecdysozoa</taxon>
        <taxon>Arthropoda</taxon>
        <taxon>Chelicerata</taxon>
        <taxon>Arachnida</taxon>
        <taxon>Araneae</taxon>
        <taxon>Araneomorphae</taxon>
        <taxon>Entelegynae</taxon>
        <taxon>Araneoidea</taxon>
        <taxon>Araneidae</taxon>
        <taxon>Araneus</taxon>
    </lineage>
</organism>
<evidence type="ECO:0000313" key="2">
    <source>
        <dbReference type="Proteomes" id="UP000499080"/>
    </source>
</evidence>
<dbReference type="AlphaFoldDB" id="A0A4Y2R5Z4"/>
<proteinExistence type="predicted"/>
<keyword evidence="2" id="KW-1185">Reference proteome</keyword>
<sequence length="169" mass="19284">MKKNESITSPSLFHSAMVLLRKEERIHRIAISRSLLRHAYLKEEERILSHRYSRFTCHGITRKEENESPLHRHLCLYSKGRLTSKKNEFTALAISGSPLPVILPAGRTNSPLHRHLWSLDSAMVLLHPKEERNRIASPFQVSTCHALPEGSTDIASPFPFFHSAMVLIS</sequence>
<comment type="caution">
    <text evidence="1">The sequence shown here is derived from an EMBL/GenBank/DDBJ whole genome shotgun (WGS) entry which is preliminary data.</text>
</comment>
<accession>A0A4Y2R5Z4</accession>
<name>A0A4Y2R5Z4_ARAVE</name>
<dbReference type="Proteomes" id="UP000499080">
    <property type="component" value="Unassembled WGS sequence"/>
</dbReference>
<dbReference type="EMBL" id="BGPR01015806">
    <property type="protein sequence ID" value="GBN70679.1"/>
    <property type="molecule type" value="Genomic_DNA"/>
</dbReference>
<evidence type="ECO:0000313" key="1">
    <source>
        <dbReference type="EMBL" id="GBN70679.1"/>
    </source>
</evidence>
<reference evidence="1 2" key="1">
    <citation type="journal article" date="2019" name="Sci. Rep.">
        <title>Orb-weaving spider Araneus ventricosus genome elucidates the spidroin gene catalogue.</title>
        <authorList>
            <person name="Kono N."/>
            <person name="Nakamura H."/>
            <person name="Ohtoshi R."/>
            <person name="Moran D.A.P."/>
            <person name="Shinohara A."/>
            <person name="Yoshida Y."/>
            <person name="Fujiwara M."/>
            <person name="Mori M."/>
            <person name="Tomita M."/>
            <person name="Arakawa K."/>
        </authorList>
    </citation>
    <scope>NUCLEOTIDE SEQUENCE [LARGE SCALE GENOMIC DNA]</scope>
</reference>
<protein>
    <submittedName>
        <fullName evidence="1">Uncharacterized protein</fullName>
    </submittedName>
</protein>